<feature type="compositionally biased region" description="Basic and acidic residues" evidence="2">
    <location>
        <begin position="64"/>
        <end position="73"/>
    </location>
</feature>
<dbReference type="SUPFAM" id="SSF47729">
    <property type="entry name" value="IHF-like DNA-binding proteins"/>
    <property type="match status" value="1"/>
</dbReference>
<dbReference type="EMBL" id="UINC01126792">
    <property type="protein sequence ID" value="SVD05501.1"/>
    <property type="molecule type" value="Genomic_DNA"/>
</dbReference>
<organism evidence="3">
    <name type="scientific">marine metagenome</name>
    <dbReference type="NCBI Taxonomy" id="408172"/>
    <lineage>
        <taxon>unclassified sequences</taxon>
        <taxon>metagenomes</taxon>
        <taxon>ecological metagenomes</taxon>
    </lineage>
</organism>
<feature type="region of interest" description="Disordered" evidence="2">
    <location>
        <begin position="98"/>
        <end position="129"/>
    </location>
</feature>
<feature type="region of interest" description="Disordered" evidence="2">
    <location>
        <begin position="54"/>
        <end position="76"/>
    </location>
</feature>
<accession>A0A382S974</accession>
<evidence type="ECO:0000256" key="2">
    <source>
        <dbReference type="SAM" id="MobiDB-lite"/>
    </source>
</evidence>
<dbReference type="Gene3D" id="4.10.520.10">
    <property type="entry name" value="IHF-like DNA-binding proteins"/>
    <property type="match status" value="1"/>
</dbReference>
<dbReference type="Pfam" id="PF00216">
    <property type="entry name" value="Bac_DNA_binding"/>
    <property type="match status" value="1"/>
</dbReference>
<reference evidence="3" key="1">
    <citation type="submission" date="2018-05" db="EMBL/GenBank/DDBJ databases">
        <authorList>
            <person name="Lanie J.A."/>
            <person name="Ng W.-L."/>
            <person name="Kazmierczak K.M."/>
            <person name="Andrzejewski T.M."/>
            <person name="Davidsen T.M."/>
            <person name="Wayne K.J."/>
            <person name="Tettelin H."/>
            <person name="Glass J.I."/>
            <person name="Rusch D."/>
            <person name="Podicherti R."/>
            <person name="Tsui H.-C.T."/>
            <person name="Winkler M.E."/>
        </authorList>
    </citation>
    <scope>NUCLEOTIDE SEQUENCE</scope>
</reference>
<evidence type="ECO:0008006" key="4">
    <source>
        <dbReference type="Google" id="ProtNLM"/>
    </source>
</evidence>
<dbReference type="GO" id="GO:0003677">
    <property type="term" value="F:DNA binding"/>
    <property type="evidence" value="ECO:0007669"/>
    <property type="project" value="UniProtKB-KW"/>
</dbReference>
<name>A0A382S974_9ZZZZ</name>
<dbReference type="SMART" id="SM00411">
    <property type="entry name" value="BHL"/>
    <property type="match status" value="1"/>
</dbReference>
<protein>
    <recommendedName>
        <fullName evidence="4">Integration host factor subunit beta</fullName>
    </recommendedName>
</protein>
<evidence type="ECO:0000313" key="3">
    <source>
        <dbReference type="EMBL" id="SVD05501.1"/>
    </source>
</evidence>
<dbReference type="CDD" id="cd13836">
    <property type="entry name" value="IHF_B"/>
    <property type="match status" value="1"/>
</dbReference>
<dbReference type="InterPro" id="IPR000119">
    <property type="entry name" value="Hist_DNA-bd"/>
</dbReference>
<dbReference type="PROSITE" id="PS00045">
    <property type="entry name" value="HISTONE_LIKE"/>
    <property type="match status" value="1"/>
</dbReference>
<proteinExistence type="predicted"/>
<dbReference type="InterPro" id="IPR010992">
    <property type="entry name" value="IHF-like_DNA-bd_dom_sf"/>
</dbReference>
<gene>
    <name evidence="3" type="ORF">METZ01_LOCUS358355</name>
</gene>
<keyword evidence="1" id="KW-0238">DNA-binding</keyword>
<sequence>MTKAALVEEVARVADLTKKHSEVIVDAVVHSIINALHRGEKIELRGFGSFRIRRREPRKGRNPKTGDRVDVPSKRVPYFKPGKELKDLINSEEIAPVSSLDGGVESGNGSASSLDENLSVAPETSFRQY</sequence>
<dbReference type="AlphaFoldDB" id="A0A382S974"/>
<dbReference type="GO" id="GO:0030527">
    <property type="term" value="F:structural constituent of chromatin"/>
    <property type="evidence" value="ECO:0007669"/>
    <property type="project" value="InterPro"/>
</dbReference>
<dbReference type="PANTHER" id="PTHR33175:SF3">
    <property type="entry name" value="DNA-BINDING PROTEIN HU-BETA"/>
    <property type="match status" value="1"/>
</dbReference>
<evidence type="ECO:0000256" key="1">
    <source>
        <dbReference type="ARBA" id="ARBA00023125"/>
    </source>
</evidence>
<dbReference type="PRINTS" id="PR01727">
    <property type="entry name" value="DNABINDINGHU"/>
</dbReference>
<dbReference type="PANTHER" id="PTHR33175">
    <property type="entry name" value="DNA-BINDING PROTEIN HU"/>
    <property type="match status" value="1"/>
</dbReference>
<dbReference type="InterPro" id="IPR020816">
    <property type="entry name" value="Histone-like_DNA-bd_CS"/>
</dbReference>
<dbReference type="GO" id="GO:0005829">
    <property type="term" value="C:cytosol"/>
    <property type="evidence" value="ECO:0007669"/>
    <property type="project" value="TreeGrafter"/>
</dbReference>
<feature type="compositionally biased region" description="Polar residues" evidence="2">
    <location>
        <begin position="107"/>
        <end position="116"/>
    </location>
</feature>